<proteinExistence type="predicted"/>
<organism evidence="3 4">
    <name type="scientific">Cylindrotheca closterium</name>
    <dbReference type="NCBI Taxonomy" id="2856"/>
    <lineage>
        <taxon>Eukaryota</taxon>
        <taxon>Sar</taxon>
        <taxon>Stramenopiles</taxon>
        <taxon>Ochrophyta</taxon>
        <taxon>Bacillariophyta</taxon>
        <taxon>Bacillariophyceae</taxon>
        <taxon>Bacillariophycidae</taxon>
        <taxon>Bacillariales</taxon>
        <taxon>Bacillariaceae</taxon>
        <taxon>Cylindrotheca</taxon>
    </lineage>
</organism>
<gene>
    <name evidence="3" type="ORF">CYCCA115_LOCUS21495</name>
</gene>
<evidence type="ECO:0000256" key="2">
    <source>
        <dbReference type="SAM" id="Phobius"/>
    </source>
</evidence>
<evidence type="ECO:0000313" key="4">
    <source>
        <dbReference type="Proteomes" id="UP001295423"/>
    </source>
</evidence>
<evidence type="ECO:0000313" key="3">
    <source>
        <dbReference type="EMBL" id="CAJ1965908.1"/>
    </source>
</evidence>
<comment type="caution">
    <text evidence="3">The sequence shown here is derived from an EMBL/GenBank/DDBJ whole genome shotgun (WGS) entry which is preliminary data.</text>
</comment>
<keyword evidence="2" id="KW-0472">Membrane</keyword>
<feature type="compositionally biased region" description="Low complexity" evidence="1">
    <location>
        <begin position="78"/>
        <end position="89"/>
    </location>
</feature>
<dbReference type="Proteomes" id="UP001295423">
    <property type="component" value="Unassembled WGS sequence"/>
</dbReference>
<feature type="transmembrane region" description="Helical" evidence="2">
    <location>
        <begin position="153"/>
        <end position="175"/>
    </location>
</feature>
<feature type="compositionally biased region" description="Low complexity" evidence="1">
    <location>
        <begin position="107"/>
        <end position="124"/>
    </location>
</feature>
<feature type="region of interest" description="Disordered" evidence="1">
    <location>
        <begin position="1"/>
        <end position="22"/>
    </location>
</feature>
<feature type="region of interest" description="Disordered" evidence="1">
    <location>
        <begin position="71"/>
        <end position="147"/>
    </location>
</feature>
<keyword evidence="4" id="KW-1185">Reference proteome</keyword>
<accession>A0AAD2JN38</accession>
<reference evidence="3" key="1">
    <citation type="submission" date="2023-08" db="EMBL/GenBank/DDBJ databases">
        <authorList>
            <person name="Audoor S."/>
            <person name="Bilcke G."/>
        </authorList>
    </citation>
    <scope>NUCLEOTIDE SEQUENCE</scope>
</reference>
<dbReference type="EMBL" id="CAKOGP040002236">
    <property type="protein sequence ID" value="CAJ1965908.1"/>
    <property type="molecule type" value="Genomic_DNA"/>
</dbReference>
<name>A0AAD2JN38_9STRA</name>
<keyword evidence="2" id="KW-0812">Transmembrane</keyword>
<feature type="compositionally biased region" description="Acidic residues" evidence="1">
    <location>
        <begin position="132"/>
        <end position="143"/>
    </location>
</feature>
<evidence type="ECO:0000256" key="1">
    <source>
        <dbReference type="SAM" id="MobiDB-lite"/>
    </source>
</evidence>
<protein>
    <submittedName>
        <fullName evidence="3">Uncharacterized protein</fullName>
    </submittedName>
</protein>
<sequence length="214" mass="22130">MNLPQSLIPPSAKMKDRPKGQNFQLQNPSVTIMKLVAVVLFLSLCFQTLHLTIAKDDPLLLIDDSKSATRSLQEQGNDTTTTDPPIETIAPVNDTEIPSDTPMQSNSTESEPPTSAPSAVATATMEPTFNTTDDEPPASEPDDSSSGLQTTDIALIVVGLLGIGCLGFGVGGSFLSGGKDAVNENANGNGNAAAPTPSLAPAAVRSDVVEIAEA</sequence>
<feature type="compositionally biased region" description="Polar residues" evidence="1">
    <location>
        <begin position="96"/>
        <end position="106"/>
    </location>
</feature>
<dbReference type="AlphaFoldDB" id="A0AAD2JN38"/>
<keyword evidence="2" id="KW-1133">Transmembrane helix</keyword>